<gene>
    <name evidence="1" type="ORF">BI380_14100</name>
</gene>
<accession>A0ABN4SFL4</accession>
<organism evidence="1 2">
    <name type="scientific">Delftia tsuruhatensis</name>
    <dbReference type="NCBI Taxonomy" id="180282"/>
    <lineage>
        <taxon>Bacteria</taxon>
        <taxon>Pseudomonadati</taxon>
        <taxon>Pseudomonadota</taxon>
        <taxon>Betaproteobacteria</taxon>
        <taxon>Burkholderiales</taxon>
        <taxon>Comamonadaceae</taxon>
        <taxon>Delftia</taxon>
    </lineage>
</organism>
<name>A0ABN4SFL4_9BURK</name>
<proteinExistence type="predicted"/>
<dbReference type="EMBL" id="CP017420">
    <property type="protein sequence ID" value="AOV02387.1"/>
    <property type="molecule type" value="Genomic_DNA"/>
</dbReference>
<reference evidence="1 2" key="1">
    <citation type="submission" date="2016-09" db="EMBL/GenBank/DDBJ databases">
        <title>Complete genome sequence of Deltia acidovorans CM13 isolated from murine proximal colonic tissue.</title>
        <authorList>
            <person name="Saffarian A."/>
        </authorList>
    </citation>
    <scope>NUCLEOTIDE SEQUENCE [LARGE SCALE GENOMIC DNA]</scope>
    <source>
        <strain evidence="1 2">CM13</strain>
    </source>
</reference>
<dbReference type="Proteomes" id="UP000095607">
    <property type="component" value="Chromosome"/>
</dbReference>
<evidence type="ECO:0000313" key="1">
    <source>
        <dbReference type="EMBL" id="AOV02387.1"/>
    </source>
</evidence>
<sequence>MEGDLARCGRVVTWGSGAAVQALMWGIPVVSDMPDWIGAQDNTDAGRLEMLRRMAWAQWTLEEVAAGAPFERLL</sequence>
<protein>
    <submittedName>
        <fullName evidence="1">Uncharacterized protein</fullName>
    </submittedName>
</protein>
<keyword evidence="2" id="KW-1185">Reference proteome</keyword>
<evidence type="ECO:0000313" key="2">
    <source>
        <dbReference type="Proteomes" id="UP000095607"/>
    </source>
</evidence>